<dbReference type="Proteomes" id="UP000030764">
    <property type="component" value="Unassembled WGS sequence"/>
</dbReference>
<name>A0A085NSR6_9BILA</name>
<reference evidence="2 3" key="1">
    <citation type="journal article" date="2014" name="Nat. Genet.">
        <title>Genome and transcriptome of the porcine whipworm Trichuris suis.</title>
        <authorList>
            <person name="Jex A.R."/>
            <person name="Nejsum P."/>
            <person name="Schwarz E.M."/>
            <person name="Hu L."/>
            <person name="Young N.D."/>
            <person name="Hall R.S."/>
            <person name="Korhonen P.K."/>
            <person name="Liao S."/>
            <person name="Thamsborg S."/>
            <person name="Xia J."/>
            <person name="Xu P."/>
            <person name="Wang S."/>
            <person name="Scheerlinck J.P."/>
            <person name="Hofmann A."/>
            <person name="Sternberg P.W."/>
            <person name="Wang J."/>
            <person name="Gasser R.B."/>
        </authorList>
    </citation>
    <scope>NUCLEOTIDE SEQUENCE [LARGE SCALE GENOMIC DNA]</scope>
    <source>
        <strain evidence="2">DCEP-RM93F</strain>
        <strain evidence="1">DCEP-RM93M</strain>
    </source>
</reference>
<dbReference type="EMBL" id="KL363202">
    <property type="protein sequence ID" value="KFD55134.1"/>
    <property type="molecule type" value="Genomic_DNA"/>
</dbReference>
<dbReference type="AlphaFoldDB" id="A0A085NSR6"/>
<evidence type="ECO:0000313" key="3">
    <source>
        <dbReference type="Proteomes" id="UP000030764"/>
    </source>
</evidence>
<evidence type="ECO:0000313" key="2">
    <source>
        <dbReference type="EMBL" id="KFD72512.1"/>
    </source>
</evidence>
<sequence>MRETTRKAYVSKDIPAAGGFQPHEMLTLVSDRLIQWVPLVQLCSAKQGMTVNPAFSGGQKTAFSPKSDGVSDLEKQCEYLF</sequence>
<evidence type="ECO:0000313" key="1">
    <source>
        <dbReference type="EMBL" id="KFD55134.1"/>
    </source>
</evidence>
<accession>A0A085NSR6</accession>
<gene>
    <name evidence="1" type="ORF">M513_04052</name>
    <name evidence="2" type="ORF">M514_04052</name>
</gene>
<keyword evidence="3" id="KW-1185">Reference proteome</keyword>
<organism evidence="2">
    <name type="scientific">Trichuris suis</name>
    <name type="common">pig whipworm</name>
    <dbReference type="NCBI Taxonomy" id="68888"/>
    <lineage>
        <taxon>Eukaryota</taxon>
        <taxon>Metazoa</taxon>
        <taxon>Ecdysozoa</taxon>
        <taxon>Nematoda</taxon>
        <taxon>Enoplea</taxon>
        <taxon>Dorylaimia</taxon>
        <taxon>Trichinellida</taxon>
        <taxon>Trichuridae</taxon>
        <taxon>Trichuris</taxon>
    </lineage>
</organism>
<proteinExistence type="predicted"/>
<dbReference type="Proteomes" id="UP000030758">
    <property type="component" value="Unassembled WGS sequence"/>
</dbReference>
<dbReference type="EMBL" id="KL367477">
    <property type="protein sequence ID" value="KFD72512.1"/>
    <property type="molecule type" value="Genomic_DNA"/>
</dbReference>
<protein>
    <submittedName>
        <fullName evidence="2">Uncharacterized protein</fullName>
    </submittedName>
</protein>